<evidence type="ECO:0000313" key="6">
    <source>
        <dbReference type="Proteomes" id="UP000092932"/>
    </source>
</evidence>
<organism evidence="5 6">
    <name type="scientific">Tsuneonella dongtanensis</name>
    <dbReference type="NCBI Taxonomy" id="692370"/>
    <lineage>
        <taxon>Bacteria</taxon>
        <taxon>Pseudomonadati</taxon>
        <taxon>Pseudomonadota</taxon>
        <taxon>Alphaproteobacteria</taxon>
        <taxon>Sphingomonadales</taxon>
        <taxon>Erythrobacteraceae</taxon>
        <taxon>Tsuneonella</taxon>
    </lineage>
</organism>
<dbReference type="Pfam" id="PF06744">
    <property type="entry name" value="IcmF_C"/>
    <property type="match status" value="1"/>
</dbReference>
<dbReference type="Pfam" id="PF06761">
    <property type="entry name" value="IcmF-related"/>
    <property type="match status" value="1"/>
</dbReference>
<dbReference type="PANTHER" id="PTHR36153">
    <property type="entry name" value="INNER MEMBRANE PROTEIN-RELATED"/>
    <property type="match status" value="1"/>
</dbReference>
<keyword evidence="6" id="KW-1185">Reference proteome</keyword>
<keyword evidence="1" id="KW-1133">Transmembrane helix</keyword>
<accession>A0A1B2ABD6</accession>
<feature type="domain" description="IcmF-related" evidence="3">
    <location>
        <begin position="487"/>
        <end position="796"/>
    </location>
</feature>
<dbReference type="InterPro" id="IPR009612">
    <property type="entry name" value="IcmF-rel"/>
</dbReference>
<reference evidence="5 6" key="1">
    <citation type="submission" date="2016-07" db="EMBL/GenBank/DDBJ databases">
        <title>Complete genome sequence of Altererythrobacter dongtanensis KCTC 22672, a type strain with esterase isolated from tidal flat.</title>
        <authorList>
            <person name="Cheng H."/>
            <person name="Wu Y.-H."/>
            <person name="Zhou P."/>
            <person name="Huo Y.-Y."/>
            <person name="Wang C.-S."/>
            <person name="Xu X.-W."/>
        </authorList>
    </citation>
    <scope>NUCLEOTIDE SEQUENCE [LARGE SCALE GENOMIC DNA]</scope>
    <source>
        <strain evidence="5 6">KCTC 22672</strain>
    </source>
</reference>
<gene>
    <name evidence="5" type="ORF">A6F68_00862</name>
</gene>
<dbReference type="Pfam" id="PF14331">
    <property type="entry name" value="IcmF-related_N"/>
    <property type="match status" value="1"/>
</dbReference>
<dbReference type="EMBL" id="CP016591">
    <property type="protein sequence ID" value="ANY19388.1"/>
    <property type="molecule type" value="Genomic_DNA"/>
</dbReference>
<dbReference type="RefSeq" id="WP_067676753.1">
    <property type="nucleotide sequence ID" value="NZ_CP016591.1"/>
</dbReference>
<keyword evidence="1" id="KW-0812">Transmembrane</keyword>
<proteinExistence type="predicted"/>
<feature type="transmembrane region" description="Helical" evidence="1">
    <location>
        <begin position="7"/>
        <end position="31"/>
    </location>
</feature>
<dbReference type="SUPFAM" id="SSF52540">
    <property type="entry name" value="P-loop containing nucleoside triphosphate hydrolases"/>
    <property type="match status" value="1"/>
</dbReference>
<dbReference type="InterPro" id="IPR027417">
    <property type="entry name" value="P-loop_NTPase"/>
</dbReference>
<dbReference type="Gene3D" id="3.40.50.300">
    <property type="entry name" value="P-loop containing nucleotide triphosphate hydrolases"/>
    <property type="match status" value="1"/>
</dbReference>
<dbReference type="InterPro" id="IPR010623">
    <property type="entry name" value="IcmF_C"/>
</dbReference>
<feature type="transmembrane region" description="Helical" evidence="1">
    <location>
        <begin position="425"/>
        <end position="445"/>
    </location>
</feature>
<feature type="domain" description="Type VI secretion system component TssM1 N-terminal" evidence="4">
    <location>
        <begin position="176"/>
        <end position="427"/>
    </location>
</feature>
<name>A0A1B2ABD6_9SPHN</name>
<evidence type="ECO:0000259" key="2">
    <source>
        <dbReference type="Pfam" id="PF06744"/>
    </source>
</evidence>
<dbReference type="PANTHER" id="PTHR36153:SF1">
    <property type="entry name" value="TYPE VI SECRETION SYSTEM COMPONENT TSSM1"/>
    <property type="match status" value="1"/>
</dbReference>
<feature type="transmembrane region" description="Helical" evidence="1">
    <location>
        <begin position="37"/>
        <end position="57"/>
    </location>
</feature>
<dbReference type="STRING" id="692370.A6F68_00862"/>
<dbReference type="NCBIfam" id="TIGR03348">
    <property type="entry name" value="VI_IcmF"/>
    <property type="match status" value="1"/>
</dbReference>
<dbReference type="KEGG" id="ado:A6F68_00862"/>
<evidence type="ECO:0000256" key="1">
    <source>
        <dbReference type="SAM" id="Phobius"/>
    </source>
</evidence>
<dbReference type="InterPro" id="IPR017731">
    <property type="entry name" value="TssM1-like"/>
</dbReference>
<dbReference type="InterPro" id="IPR053156">
    <property type="entry name" value="T6SS_TssM-like"/>
</dbReference>
<dbReference type="InterPro" id="IPR025743">
    <property type="entry name" value="TssM1_N"/>
</dbReference>
<feature type="domain" description="Type VI secretion system IcmF C-terminal" evidence="2">
    <location>
        <begin position="1036"/>
        <end position="1141"/>
    </location>
</feature>
<dbReference type="AlphaFoldDB" id="A0A1B2ABD6"/>
<sequence>MKRFFTSWWTISIGTTVLLILLFAVGLPLFITALKPLWVRLTIVTIFIALWALIFYLRRRKAKRAEAALAAELAGGDRAGEEAGAVESRMREAIEKLRSASGKKRNYLYSRPWYVIIGPPGAGKTTALINSGLRFPFSDQTLGGSGGTRNLDFLFADEAVLVDTAGRYTTQDSDSEVDRSGWTSLLRLLRRHRPFEPINGVFVAMPIDELQKGDVRAIDRHAAIVRHRLHEIRQELQTELPVYLVLTKSDLLAGFTDYFGDLDVDGRRAVFGHTFDWKAERLSSTDVTSAFDHMVNDVQSRHPKRLHEEQDIRRRGLILGFPSQLHAVRAPLHRFIEGAFLNEDRPSGRLRGFYLTSGMQDGGAIDRILEGVSQSFGGQAGPANSQEGRAFFLNRLLQDVAFAEAGLPVADAAAVRKRKSQMTMALAGIAGVATLLLLAWVVSFISNRGFQAETNVAAREVAEEMDATQVDLVRVSESDIPLDQLVPLLNQLRNLPEGYAAGLAGGPSLTRRFGLFQSGLSRQNEEAYRIALRRILLPRIVLRLEQQMQSRMADPVALYEPLKVYLMLGGAAPQGRIDGKIVRNYVQRDWANEQFAGGELAPIRKDLALHLKALTEDENISAAWPGRRAPLDANLVSAARASIGQMSLAQRAYAIMLQKAANPAGDWQMSAVLREADARAFANPDVVMNQSVPYFFTKAGFTKSYAMRLATVERDLKGELWVLGEDAAKDSLRQEMSGLKSGVSAAYAADYIAQWERVVASLKPANFFSDQQAYSAFAKTPSPLKTVLSAVRANTTFGGGASGKAGQLARQRLEQNRYIRTAGQIAGASGAGGGGASADAQIAAHFADLNAWVGDGKAAGPIDQFIDQVRESFKQVLVAQSAGAGGDSGAALAQAMAPLQQSALQVPDMVQSFAQDVAKGGSAAQVGALQGETAVAWQDTVLPACQQAIDGKYPFDNASLEDAGLAQVRETLGPGGMLMTFVNQRLGQYLDRGDEYWRWRDDDPIASGFSPVSPANFQKAAVLQEAFSEGLPLEFELVSIGSKVSRVELSTGGVTLRFGANDDEPKQIAWQLGGGLVRSSEMKIYSAAEGNGEEVIWRHSKEGPWSLFRVLDRADKRNKGEGQIEATFNPGAAKAVFRISFPPSQNPFSGGGLWSMKCPQTL</sequence>
<dbReference type="CDD" id="cd00882">
    <property type="entry name" value="Ras_like_GTPase"/>
    <property type="match status" value="1"/>
</dbReference>
<evidence type="ECO:0000313" key="5">
    <source>
        <dbReference type="EMBL" id="ANY19388.1"/>
    </source>
</evidence>
<dbReference type="PATRIC" id="fig|692370.5.peg.878"/>
<keyword evidence="1" id="KW-0472">Membrane</keyword>
<evidence type="ECO:0000259" key="4">
    <source>
        <dbReference type="Pfam" id="PF14331"/>
    </source>
</evidence>
<evidence type="ECO:0000259" key="3">
    <source>
        <dbReference type="Pfam" id="PF06761"/>
    </source>
</evidence>
<dbReference type="OrthoDB" id="9758229at2"/>
<dbReference type="Proteomes" id="UP000092932">
    <property type="component" value="Chromosome"/>
</dbReference>
<protein>
    <submittedName>
        <fullName evidence="5">Intracellular multiplication and human macrophage-killing</fullName>
    </submittedName>
</protein>